<keyword evidence="1" id="KW-0812">Transmembrane</keyword>
<accession>A0A7J7M4R1</accession>
<name>A0A7J7M4R1_9MAGN</name>
<organism evidence="2 3">
    <name type="scientific">Kingdonia uniflora</name>
    <dbReference type="NCBI Taxonomy" id="39325"/>
    <lineage>
        <taxon>Eukaryota</taxon>
        <taxon>Viridiplantae</taxon>
        <taxon>Streptophyta</taxon>
        <taxon>Embryophyta</taxon>
        <taxon>Tracheophyta</taxon>
        <taxon>Spermatophyta</taxon>
        <taxon>Magnoliopsida</taxon>
        <taxon>Ranunculales</taxon>
        <taxon>Circaeasteraceae</taxon>
        <taxon>Kingdonia</taxon>
    </lineage>
</organism>
<protein>
    <submittedName>
        <fullName evidence="2">Uncharacterized protein</fullName>
    </submittedName>
</protein>
<evidence type="ECO:0000313" key="3">
    <source>
        <dbReference type="Proteomes" id="UP000541444"/>
    </source>
</evidence>
<sequence>MADIFYVQEAGFVHSNSLLISEHFIFNTFKDKKGISSLPNKDGMRIEDIIEDMQTRIRNLERWRTINTVLWTFLMSALVGYSLYQRKRQ</sequence>
<gene>
    <name evidence="2" type="ORF">GIB67_010927</name>
</gene>
<dbReference type="EMBL" id="JACGCM010001781">
    <property type="protein sequence ID" value="KAF6149853.1"/>
    <property type="molecule type" value="Genomic_DNA"/>
</dbReference>
<comment type="caution">
    <text evidence="2">The sequence shown here is derived from an EMBL/GenBank/DDBJ whole genome shotgun (WGS) entry which is preliminary data.</text>
</comment>
<dbReference type="AlphaFoldDB" id="A0A7J7M4R1"/>
<evidence type="ECO:0000256" key="1">
    <source>
        <dbReference type="SAM" id="Phobius"/>
    </source>
</evidence>
<proteinExistence type="predicted"/>
<reference evidence="2 3" key="1">
    <citation type="journal article" date="2020" name="IScience">
        <title>Genome Sequencing of the Endangered Kingdonia uniflora (Circaeasteraceae, Ranunculales) Reveals Potential Mechanisms of Evolutionary Specialization.</title>
        <authorList>
            <person name="Sun Y."/>
            <person name="Deng T."/>
            <person name="Zhang A."/>
            <person name="Moore M.J."/>
            <person name="Landis J.B."/>
            <person name="Lin N."/>
            <person name="Zhang H."/>
            <person name="Zhang X."/>
            <person name="Huang J."/>
            <person name="Zhang X."/>
            <person name="Sun H."/>
            <person name="Wang H."/>
        </authorList>
    </citation>
    <scope>NUCLEOTIDE SEQUENCE [LARGE SCALE GENOMIC DNA]</scope>
    <source>
        <strain evidence="2">TB1705</strain>
        <tissue evidence="2">Leaf</tissue>
    </source>
</reference>
<evidence type="ECO:0000313" key="2">
    <source>
        <dbReference type="EMBL" id="KAF6149853.1"/>
    </source>
</evidence>
<keyword evidence="1" id="KW-0472">Membrane</keyword>
<keyword evidence="1" id="KW-1133">Transmembrane helix</keyword>
<dbReference type="Proteomes" id="UP000541444">
    <property type="component" value="Unassembled WGS sequence"/>
</dbReference>
<keyword evidence="3" id="KW-1185">Reference proteome</keyword>
<dbReference type="OrthoDB" id="1713042at2759"/>
<feature type="transmembrane region" description="Helical" evidence="1">
    <location>
        <begin position="65"/>
        <end position="84"/>
    </location>
</feature>